<sequence>MAGPRIGFACVWDHPNPQKTWSYTPWNLRNAMRQFGDVIDVGVEVPAKVQLGLKVLHARRRGGRFVTTWQQSRLTDAYFHWGLDRAVVASGCDVVVEIGDIAPVEKPFYLYQDLSFDLLLDAQDRHGVPLPFGLTRADIERRRDRQRGIYEKATGVLAMSHWFGQSLVDLSGLPPEKVHVIHPGRSSAATEPPPLPERAGPRRKLLLVGRGSFTGKGGDLTLAALEILRREVDPEITLTFAGPPEWPLETPVPDGVTFLGSIPREEVARLFDTHDLFVMPSRLEGFGIVFTEAMSRGLPCVGRDAYAMTEIIEPGVTGALISGDDPAELARVIAASLADDALYDNCAKRAPEVSSWYTWERAGRQVVDIVTGAATPSGRHAR</sequence>
<keyword evidence="4" id="KW-1185">Reference proteome</keyword>
<evidence type="ECO:0000256" key="1">
    <source>
        <dbReference type="ARBA" id="ARBA00022679"/>
    </source>
</evidence>
<evidence type="ECO:0000259" key="2">
    <source>
        <dbReference type="Pfam" id="PF00534"/>
    </source>
</evidence>
<dbReference type="Gene3D" id="3.40.50.2000">
    <property type="entry name" value="Glycogen Phosphorylase B"/>
    <property type="match status" value="2"/>
</dbReference>
<dbReference type="SUPFAM" id="SSF53756">
    <property type="entry name" value="UDP-Glycosyltransferase/glycogen phosphorylase"/>
    <property type="match status" value="1"/>
</dbReference>
<dbReference type="InterPro" id="IPR001296">
    <property type="entry name" value="Glyco_trans_1"/>
</dbReference>
<accession>A0ABP4W8T9</accession>
<evidence type="ECO:0000313" key="3">
    <source>
        <dbReference type="EMBL" id="GAA1749442.1"/>
    </source>
</evidence>
<gene>
    <name evidence="3" type="ORF">GCM10009681_20800</name>
</gene>
<evidence type="ECO:0000313" key="4">
    <source>
        <dbReference type="Proteomes" id="UP001500655"/>
    </source>
</evidence>
<comment type="caution">
    <text evidence="3">The sequence shown here is derived from an EMBL/GenBank/DDBJ whole genome shotgun (WGS) entry which is preliminary data.</text>
</comment>
<dbReference type="RefSeq" id="WP_344079347.1">
    <property type="nucleotide sequence ID" value="NZ_BAAALS010000008.1"/>
</dbReference>
<protein>
    <recommendedName>
        <fullName evidence="2">Glycosyl transferase family 1 domain-containing protein</fullName>
    </recommendedName>
</protein>
<dbReference type="CDD" id="cd03801">
    <property type="entry name" value="GT4_PimA-like"/>
    <property type="match status" value="1"/>
</dbReference>
<feature type="domain" description="Glycosyl transferase family 1" evidence="2">
    <location>
        <begin position="201"/>
        <end position="352"/>
    </location>
</feature>
<dbReference type="PANTHER" id="PTHR46401">
    <property type="entry name" value="GLYCOSYLTRANSFERASE WBBK-RELATED"/>
    <property type="match status" value="1"/>
</dbReference>
<dbReference type="Proteomes" id="UP001500655">
    <property type="component" value="Unassembled WGS sequence"/>
</dbReference>
<dbReference type="Pfam" id="PF00534">
    <property type="entry name" value="Glycos_transf_1"/>
    <property type="match status" value="1"/>
</dbReference>
<proteinExistence type="predicted"/>
<reference evidence="4" key="1">
    <citation type="journal article" date="2019" name="Int. J. Syst. Evol. Microbiol.">
        <title>The Global Catalogue of Microorganisms (GCM) 10K type strain sequencing project: providing services to taxonomists for standard genome sequencing and annotation.</title>
        <authorList>
            <consortium name="The Broad Institute Genomics Platform"/>
            <consortium name="The Broad Institute Genome Sequencing Center for Infectious Disease"/>
            <person name="Wu L."/>
            <person name="Ma J."/>
        </authorList>
    </citation>
    <scope>NUCLEOTIDE SEQUENCE [LARGE SCALE GENOMIC DNA]</scope>
    <source>
        <strain evidence="4">JCM 13249</strain>
    </source>
</reference>
<organism evidence="3 4">
    <name type="scientific">Luedemannella helvata</name>
    <dbReference type="NCBI Taxonomy" id="349315"/>
    <lineage>
        <taxon>Bacteria</taxon>
        <taxon>Bacillati</taxon>
        <taxon>Actinomycetota</taxon>
        <taxon>Actinomycetes</taxon>
        <taxon>Micromonosporales</taxon>
        <taxon>Micromonosporaceae</taxon>
        <taxon>Luedemannella</taxon>
    </lineage>
</organism>
<dbReference type="PANTHER" id="PTHR46401:SF2">
    <property type="entry name" value="GLYCOSYLTRANSFERASE WBBK-RELATED"/>
    <property type="match status" value="1"/>
</dbReference>
<name>A0ABP4W8T9_9ACTN</name>
<dbReference type="EMBL" id="BAAALS010000008">
    <property type="protein sequence ID" value="GAA1749442.1"/>
    <property type="molecule type" value="Genomic_DNA"/>
</dbReference>
<keyword evidence="1" id="KW-0808">Transferase</keyword>